<dbReference type="EMBL" id="CP039712">
    <property type="protein sequence ID" value="QCI85537.1"/>
    <property type="molecule type" value="Genomic_DNA"/>
</dbReference>
<proteinExistence type="predicted"/>
<dbReference type="KEGG" id="vao:FA707_00495"/>
<protein>
    <submittedName>
        <fullName evidence="1">Uncharacterized protein</fullName>
    </submittedName>
</protein>
<reference evidence="1 2" key="1">
    <citation type="submission" date="2019-04" db="EMBL/GenBank/DDBJ databases">
        <title>Vagococcus sp. nov., isolated from faeces of yaks (Bos grunniens).</title>
        <authorList>
            <person name="Ge Y."/>
        </authorList>
    </citation>
    <scope>NUCLEOTIDE SEQUENCE [LARGE SCALE GENOMIC DNA]</scope>
    <source>
        <strain evidence="1 2">MN-17</strain>
    </source>
</reference>
<dbReference type="RefSeq" id="WP_136952383.1">
    <property type="nucleotide sequence ID" value="NZ_CP039712.1"/>
</dbReference>
<gene>
    <name evidence="1" type="ORF">FA707_00495</name>
</gene>
<dbReference type="Proteomes" id="UP000298615">
    <property type="component" value="Chromosome"/>
</dbReference>
<evidence type="ECO:0000313" key="1">
    <source>
        <dbReference type="EMBL" id="QCI85537.1"/>
    </source>
</evidence>
<organism evidence="1 2">
    <name type="scientific">Vagococcus zengguangii</name>
    <dbReference type="NCBI Taxonomy" id="2571750"/>
    <lineage>
        <taxon>Bacteria</taxon>
        <taxon>Bacillati</taxon>
        <taxon>Bacillota</taxon>
        <taxon>Bacilli</taxon>
        <taxon>Lactobacillales</taxon>
        <taxon>Enterococcaceae</taxon>
        <taxon>Vagococcus</taxon>
    </lineage>
</organism>
<evidence type="ECO:0000313" key="2">
    <source>
        <dbReference type="Proteomes" id="UP000298615"/>
    </source>
</evidence>
<dbReference type="AlphaFoldDB" id="A0A4D7CSI4"/>
<name>A0A4D7CSI4_9ENTE</name>
<keyword evidence="2" id="KW-1185">Reference proteome</keyword>
<dbReference type="OrthoDB" id="2088453at2"/>
<accession>A0A4D7CSI4</accession>
<sequence>MKDIVVEWLEYCDLNGIKPWEYDFKNEVLIEGNSLNQNPIVSIFEWYINKSNKFLVGVEIENTDLASEIYRLLWEINEDAMSKKRSSLDRDVMNSFWNIYKADIKLSYGLYLNKWSDNKINEKAIQFLIDNYPTYISTNNRIFLYSKYTHTIGNFIIETKGFNMGRKQNDYWDLALKLLYDFFKIMDKDVWIKFIDTFMLHSFVNSDYSLSYYWDRNNNDLGPNNEEEIVRFLRISTKSIEQRGKQMIKKICEDKNKIEYKFYKNYLVDLEVKYAEDIKKEFEEELSNAESK</sequence>